<evidence type="ECO:0000256" key="4">
    <source>
        <dbReference type="ARBA" id="ARBA00023125"/>
    </source>
</evidence>
<evidence type="ECO:0000313" key="8">
    <source>
        <dbReference type="EMBL" id="PZD96614.1"/>
    </source>
</evidence>
<dbReference type="GO" id="GO:0003677">
    <property type="term" value="F:DNA binding"/>
    <property type="evidence" value="ECO:0007669"/>
    <property type="project" value="UniProtKB-KW"/>
</dbReference>
<name>A0A2W1LQ16_9BACL</name>
<dbReference type="InterPro" id="IPR013325">
    <property type="entry name" value="RNA_pol_sigma_r2"/>
</dbReference>
<dbReference type="PANTHER" id="PTHR43133">
    <property type="entry name" value="RNA POLYMERASE ECF-TYPE SIGMA FACTO"/>
    <property type="match status" value="1"/>
</dbReference>
<dbReference type="InterPro" id="IPR013249">
    <property type="entry name" value="RNA_pol_sigma70_r4_t2"/>
</dbReference>
<dbReference type="OrthoDB" id="9785675at2"/>
<dbReference type="InterPro" id="IPR036388">
    <property type="entry name" value="WH-like_DNA-bd_sf"/>
</dbReference>
<dbReference type="NCBIfam" id="TIGR02937">
    <property type="entry name" value="sigma70-ECF"/>
    <property type="match status" value="1"/>
</dbReference>
<evidence type="ECO:0000259" key="7">
    <source>
        <dbReference type="Pfam" id="PF08281"/>
    </source>
</evidence>
<reference evidence="8 9" key="1">
    <citation type="submission" date="2018-06" db="EMBL/GenBank/DDBJ databases">
        <title>Paenibacillus imtechensis sp. nov.</title>
        <authorList>
            <person name="Pinnaka A.K."/>
            <person name="Singh H."/>
            <person name="Kaur M."/>
        </authorList>
    </citation>
    <scope>NUCLEOTIDE SEQUENCE [LARGE SCALE GENOMIC DNA]</scope>
    <source>
        <strain evidence="8 9">SMB1</strain>
    </source>
</reference>
<dbReference type="RefSeq" id="WP_111146019.1">
    <property type="nucleotide sequence ID" value="NZ_QKRB01000037.1"/>
</dbReference>
<evidence type="ECO:0000313" key="9">
    <source>
        <dbReference type="Proteomes" id="UP000249522"/>
    </source>
</evidence>
<keyword evidence="3" id="KW-0731">Sigma factor</keyword>
<comment type="similarity">
    <text evidence="1">Belongs to the sigma-70 factor family. ECF subfamily.</text>
</comment>
<gene>
    <name evidence="8" type="ORF">DNH61_07415</name>
</gene>
<dbReference type="InterPro" id="IPR014284">
    <property type="entry name" value="RNA_pol_sigma-70_dom"/>
</dbReference>
<dbReference type="GO" id="GO:0016987">
    <property type="term" value="F:sigma factor activity"/>
    <property type="evidence" value="ECO:0007669"/>
    <property type="project" value="UniProtKB-KW"/>
</dbReference>
<protein>
    <recommendedName>
        <fullName evidence="10">RNA polymerase sigma factor</fullName>
    </recommendedName>
</protein>
<dbReference type="Gene3D" id="1.10.1740.10">
    <property type="match status" value="1"/>
</dbReference>
<accession>A0A2W1LQ16</accession>
<evidence type="ECO:0000259" key="6">
    <source>
        <dbReference type="Pfam" id="PF04542"/>
    </source>
</evidence>
<keyword evidence="4" id="KW-0238">DNA-binding</keyword>
<dbReference type="InterPro" id="IPR039425">
    <property type="entry name" value="RNA_pol_sigma-70-like"/>
</dbReference>
<dbReference type="Gene3D" id="1.10.10.10">
    <property type="entry name" value="Winged helix-like DNA-binding domain superfamily/Winged helix DNA-binding domain"/>
    <property type="match status" value="1"/>
</dbReference>
<sequence length="187" mass="21980">MHELLAFWVSEARKGDQESFARVVRSMQQPVFRYCYPMLGNREDAEDVVQEVFIRAYEHLDSYEEKGQFTGWLFTIAHRLCLNKIKYRSRWFAVINKAAEQERNATTNIELDVHEDETLILLNCLKPALKSVVILKVLNGMSYEEISAVTGVKAQSLRKQFERARKQLKKEYANRRAQMKGEVHFEF</sequence>
<dbReference type="SUPFAM" id="SSF88946">
    <property type="entry name" value="Sigma2 domain of RNA polymerase sigma factors"/>
    <property type="match status" value="1"/>
</dbReference>
<dbReference type="Pfam" id="PF08281">
    <property type="entry name" value="Sigma70_r4_2"/>
    <property type="match status" value="1"/>
</dbReference>
<feature type="domain" description="RNA polymerase sigma-70 region 2" evidence="6">
    <location>
        <begin position="24"/>
        <end position="90"/>
    </location>
</feature>
<dbReference type="InterPro" id="IPR013324">
    <property type="entry name" value="RNA_pol_sigma_r3/r4-like"/>
</dbReference>
<dbReference type="GO" id="GO:0006352">
    <property type="term" value="P:DNA-templated transcription initiation"/>
    <property type="evidence" value="ECO:0007669"/>
    <property type="project" value="InterPro"/>
</dbReference>
<keyword evidence="9" id="KW-1185">Reference proteome</keyword>
<dbReference type="PANTHER" id="PTHR43133:SF8">
    <property type="entry name" value="RNA POLYMERASE SIGMA FACTOR HI_1459-RELATED"/>
    <property type="match status" value="1"/>
</dbReference>
<dbReference type="InterPro" id="IPR007627">
    <property type="entry name" value="RNA_pol_sigma70_r2"/>
</dbReference>
<organism evidence="8 9">
    <name type="scientific">Paenibacillus sambharensis</name>
    <dbReference type="NCBI Taxonomy" id="1803190"/>
    <lineage>
        <taxon>Bacteria</taxon>
        <taxon>Bacillati</taxon>
        <taxon>Bacillota</taxon>
        <taxon>Bacilli</taxon>
        <taxon>Bacillales</taxon>
        <taxon>Paenibacillaceae</taxon>
        <taxon>Paenibacillus</taxon>
    </lineage>
</organism>
<dbReference type="AlphaFoldDB" id="A0A2W1LQ16"/>
<dbReference type="EMBL" id="QKRB01000037">
    <property type="protein sequence ID" value="PZD96614.1"/>
    <property type="molecule type" value="Genomic_DNA"/>
</dbReference>
<dbReference type="Pfam" id="PF04542">
    <property type="entry name" value="Sigma70_r2"/>
    <property type="match status" value="1"/>
</dbReference>
<evidence type="ECO:0000256" key="2">
    <source>
        <dbReference type="ARBA" id="ARBA00023015"/>
    </source>
</evidence>
<evidence type="ECO:0000256" key="5">
    <source>
        <dbReference type="ARBA" id="ARBA00023163"/>
    </source>
</evidence>
<proteinExistence type="inferred from homology"/>
<comment type="caution">
    <text evidence="8">The sequence shown here is derived from an EMBL/GenBank/DDBJ whole genome shotgun (WGS) entry which is preliminary data.</text>
</comment>
<evidence type="ECO:0000256" key="1">
    <source>
        <dbReference type="ARBA" id="ARBA00010641"/>
    </source>
</evidence>
<keyword evidence="2" id="KW-0805">Transcription regulation</keyword>
<dbReference type="SUPFAM" id="SSF88659">
    <property type="entry name" value="Sigma3 and sigma4 domains of RNA polymerase sigma factors"/>
    <property type="match status" value="1"/>
</dbReference>
<keyword evidence="5" id="KW-0804">Transcription</keyword>
<feature type="domain" description="RNA polymerase sigma factor 70 region 4 type 2" evidence="7">
    <location>
        <begin position="121"/>
        <end position="168"/>
    </location>
</feature>
<evidence type="ECO:0008006" key="10">
    <source>
        <dbReference type="Google" id="ProtNLM"/>
    </source>
</evidence>
<evidence type="ECO:0000256" key="3">
    <source>
        <dbReference type="ARBA" id="ARBA00023082"/>
    </source>
</evidence>
<dbReference type="Proteomes" id="UP000249522">
    <property type="component" value="Unassembled WGS sequence"/>
</dbReference>